<sequence>MRERQLRRRCRALLRELDVPQPFGSRELCRCLSAHRGRPIRLVPFPIESPGPFGIWFSTDAADVIIYQSQTTPAHQEHIILHEVGHIIAGHDGEQLAAGEAVRVHRRSAYDNRQEREAELIATILHEWAGRSDGLGSRAAADPGLAGHAAVLDRIGQALSGGGGRG</sequence>
<dbReference type="Gene3D" id="1.10.10.2910">
    <property type="match status" value="1"/>
</dbReference>
<accession>A0ABS5TME4</accession>
<evidence type="ECO:0000313" key="1">
    <source>
        <dbReference type="EMBL" id="MBT0772280.1"/>
    </source>
</evidence>
<name>A0ABS5TME4_9ACTN</name>
<gene>
    <name evidence="1" type="ORF">KIH74_25265</name>
</gene>
<protein>
    <submittedName>
        <fullName evidence="1">ImmA/IrrE family metallo-endopeptidase</fullName>
    </submittedName>
</protein>
<dbReference type="EMBL" id="JAHBAY010000011">
    <property type="protein sequence ID" value="MBT0772280.1"/>
    <property type="molecule type" value="Genomic_DNA"/>
</dbReference>
<proteinExistence type="predicted"/>
<organism evidence="1 2">
    <name type="scientific">Kineosporia corallincola</name>
    <dbReference type="NCBI Taxonomy" id="2835133"/>
    <lineage>
        <taxon>Bacteria</taxon>
        <taxon>Bacillati</taxon>
        <taxon>Actinomycetota</taxon>
        <taxon>Actinomycetes</taxon>
        <taxon>Kineosporiales</taxon>
        <taxon>Kineosporiaceae</taxon>
        <taxon>Kineosporia</taxon>
    </lineage>
</organism>
<dbReference type="RefSeq" id="WP_214158695.1">
    <property type="nucleotide sequence ID" value="NZ_JAHBAY010000011.1"/>
</dbReference>
<dbReference type="Proteomes" id="UP001197247">
    <property type="component" value="Unassembled WGS sequence"/>
</dbReference>
<keyword evidence="2" id="KW-1185">Reference proteome</keyword>
<comment type="caution">
    <text evidence="1">The sequence shown here is derived from an EMBL/GenBank/DDBJ whole genome shotgun (WGS) entry which is preliminary data.</text>
</comment>
<evidence type="ECO:0000313" key="2">
    <source>
        <dbReference type="Proteomes" id="UP001197247"/>
    </source>
</evidence>
<reference evidence="1 2" key="1">
    <citation type="submission" date="2021-05" db="EMBL/GenBank/DDBJ databases">
        <title>Kineosporia and Streptomyces sp. nov. two new marine actinobacteria isolated from Coral.</title>
        <authorList>
            <person name="Buangrab K."/>
            <person name="Sutthacheep M."/>
            <person name="Yeemin T."/>
            <person name="Harunari E."/>
            <person name="Igarashi Y."/>
            <person name="Kanchanasin P."/>
            <person name="Tanasupawat S."/>
            <person name="Phongsopitanun W."/>
        </authorList>
    </citation>
    <scope>NUCLEOTIDE SEQUENCE [LARGE SCALE GENOMIC DNA]</scope>
    <source>
        <strain evidence="1 2">J2-2</strain>
    </source>
</reference>